<evidence type="ECO:0000256" key="2">
    <source>
        <dbReference type="ARBA" id="ARBA00022478"/>
    </source>
</evidence>
<dbReference type="EC" id="2.7.7.6" evidence="1"/>
<evidence type="ECO:0000259" key="6">
    <source>
        <dbReference type="Pfam" id="PF04997"/>
    </source>
</evidence>
<evidence type="ECO:0000256" key="3">
    <source>
        <dbReference type="ARBA" id="ARBA00022679"/>
    </source>
</evidence>
<reference evidence="7 8" key="1">
    <citation type="journal article" date="2023" name="Hortic Res">
        <title>The complete reference genome for grapevine (Vitis vinifera L.) genetics and breeding.</title>
        <authorList>
            <person name="Shi X."/>
            <person name="Cao S."/>
            <person name="Wang X."/>
            <person name="Huang S."/>
            <person name="Wang Y."/>
            <person name="Liu Z."/>
            <person name="Liu W."/>
            <person name="Leng X."/>
            <person name="Peng Y."/>
            <person name="Wang N."/>
            <person name="Wang Y."/>
            <person name="Ma Z."/>
            <person name="Xu X."/>
            <person name="Zhang F."/>
            <person name="Xue H."/>
            <person name="Zhong H."/>
            <person name="Wang Y."/>
            <person name="Zhang K."/>
            <person name="Velt A."/>
            <person name="Avia K."/>
            <person name="Holtgrawe D."/>
            <person name="Grimplet J."/>
            <person name="Matus J.T."/>
            <person name="Ware D."/>
            <person name="Wu X."/>
            <person name="Wang H."/>
            <person name="Liu C."/>
            <person name="Fang Y."/>
            <person name="Rustenholz C."/>
            <person name="Cheng Z."/>
            <person name="Xiao H."/>
            <person name="Zhou Y."/>
        </authorList>
    </citation>
    <scope>NUCLEOTIDE SEQUENCE [LARGE SCALE GENOMIC DNA]</scope>
    <source>
        <strain evidence="8">cv. Pinot noir / PN40024</strain>
        <tissue evidence="7">Leaf</tissue>
    </source>
</reference>
<protein>
    <recommendedName>
        <fullName evidence="1">DNA-directed RNA polymerase</fullName>
        <ecNumber evidence="1">2.7.7.6</ecNumber>
    </recommendedName>
</protein>
<dbReference type="Proteomes" id="UP001227230">
    <property type="component" value="Chromosome 15"/>
</dbReference>
<keyword evidence="8" id="KW-1185">Reference proteome</keyword>
<keyword evidence="5" id="KW-0804">Transcription</keyword>
<evidence type="ECO:0000313" key="7">
    <source>
        <dbReference type="EMBL" id="WKA05236.1"/>
    </source>
</evidence>
<evidence type="ECO:0000256" key="1">
    <source>
        <dbReference type="ARBA" id="ARBA00012418"/>
    </source>
</evidence>
<evidence type="ECO:0000313" key="8">
    <source>
        <dbReference type="Proteomes" id="UP001227230"/>
    </source>
</evidence>
<keyword evidence="4" id="KW-0548">Nucleotidyltransferase</keyword>
<dbReference type="EMBL" id="CP126662">
    <property type="protein sequence ID" value="WKA05236.1"/>
    <property type="molecule type" value="Genomic_DNA"/>
</dbReference>
<dbReference type="SUPFAM" id="SSF64484">
    <property type="entry name" value="beta and beta-prime subunits of DNA dependent RNA-polymerase"/>
    <property type="match status" value="1"/>
</dbReference>
<feature type="domain" description="RNA polymerase Rpb1" evidence="6">
    <location>
        <begin position="8"/>
        <end position="92"/>
    </location>
</feature>
<dbReference type="PANTHER" id="PTHR19376:SF37">
    <property type="entry name" value="DNA-DIRECTED RNA POLYMERASE II SUBUNIT RPB1"/>
    <property type="match status" value="1"/>
</dbReference>
<gene>
    <name evidence="7" type="ORF">VitviT2T_023214</name>
</gene>
<organism evidence="7 8">
    <name type="scientific">Vitis vinifera</name>
    <name type="common">Grape</name>
    <dbReference type="NCBI Taxonomy" id="29760"/>
    <lineage>
        <taxon>Eukaryota</taxon>
        <taxon>Viridiplantae</taxon>
        <taxon>Streptophyta</taxon>
        <taxon>Embryophyta</taxon>
        <taxon>Tracheophyta</taxon>
        <taxon>Spermatophyta</taxon>
        <taxon>Magnoliopsida</taxon>
        <taxon>eudicotyledons</taxon>
        <taxon>Gunneridae</taxon>
        <taxon>Pentapetalae</taxon>
        <taxon>rosids</taxon>
        <taxon>Vitales</taxon>
        <taxon>Vitaceae</taxon>
        <taxon>Viteae</taxon>
        <taxon>Vitis</taxon>
    </lineage>
</organism>
<evidence type="ECO:0000256" key="5">
    <source>
        <dbReference type="ARBA" id="ARBA00023163"/>
    </source>
</evidence>
<keyword evidence="2" id="KW-0240">DNA-directed RNA polymerase</keyword>
<name>A0ABY9DF63_VITVI</name>
<proteinExistence type="predicted"/>
<dbReference type="InterPro" id="IPR045867">
    <property type="entry name" value="DNA-dir_RpoC_beta_prime"/>
</dbReference>
<accession>A0ABY9DF63</accession>
<sequence length="92" mass="10816">MKMIVEYKIQRKKNDDPKQLHEFVERKQQLFGEMVLNVLKKMSDEDCILLGLNPKYTRPDWMIVQVLPIPPPPVKTFVMMDTSSRSEGDLTH</sequence>
<dbReference type="Pfam" id="PF04997">
    <property type="entry name" value="RNA_pol_Rpb1_1"/>
    <property type="match status" value="1"/>
</dbReference>
<dbReference type="PANTHER" id="PTHR19376">
    <property type="entry name" value="DNA-DIRECTED RNA POLYMERASE"/>
    <property type="match status" value="1"/>
</dbReference>
<dbReference type="InterPro" id="IPR007080">
    <property type="entry name" value="RNA_pol_Rpb1_1"/>
</dbReference>
<evidence type="ECO:0000256" key="4">
    <source>
        <dbReference type="ARBA" id="ARBA00022695"/>
    </source>
</evidence>
<keyword evidence="3" id="KW-0808">Transferase</keyword>